<organism evidence="2 3">
    <name type="scientific">Mycobacterium dioxanotrophicus</name>
    <dbReference type="NCBI Taxonomy" id="482462"/>
    <lineage>
        <taxon>Bacteria</taxon>
        <taxon>Bacillati</taxon>
        <taxon>Actinomycetota</taxon>
        <taxon>Actinomycetes</taxon>
        <taxon>Mycobacteriales</taxon>
        <taxon>Mycobacteriaceae</taxon>
        <taxon>Mycobacterium</taxon>
    </lineage>
</organism>
<dbReference type="Proteomes" id="UP000195331">
    <property type="component" value="Chromosome"/>
</dbReference>
<feature type="region of interest" description="Disordered" evidence="1">
    <location>
        <begin position="96"/>
        <end position="117"/>
    </location>
</feature>
<dbReference type="OrthoDB" id="5146983at2"/>
<evidence type="ECO:0000313" key="3">
    <source>
        <dbReference type="Proteomes" id="UP000195331"/>
    </source>
</evidence>
<keyword evidence="3" id="KW-1185">Reference proteome</keyword>
<proteinExistence type="predicted"/>
<dbReference type="RefSeq" id="WP_087072510.1">
    <property type="nucleotide sequence ID" value="NZ_CP020809.1"/>
</dbReference>
<reference evidence="2 3" key="1">
    <citation type="submission" date="2017-04" db="EMBL/GenBank/DDBJ databases">
        <title>Whole Genome Sequence of 1,4-Dioxane Degrading Bacterium Mycobacterium dioxanotrophicus PH-06.</title>
        <authorList>
            <person name="He Y."/>
        </authorList>
    </citation>
    <scope>NUCLEOTIDE SEQUENCE [LARGE SCALE GENOMIC DNA]</scope>
    <source>
        <strain evidence="2 3">PH-06</strain>
    </source>
</reference>
<evidence type="ECO:0000313" key="2">
    <source>
        <dbReference type="EMBL" id="ART67314.1"/>
    </source>
</evidence>
<protein>
    <submittedName>
        <fullName evidence="2">Uncharacterized protein</fullName>
    </submittedName>
</protein>
<sequence>MKSFGARRFWETGVDLFLRSLSKLNVRYVPVALSSSRGQNGDTEDRLGAYLATVRHLGAAAPVIAWRQGQYGLAAVAAGAVGYQTGPGIDERCDFAQHSRTRRPKPPSEKKNEPKMPRHIYLGRFGRSVSGRAANALLGNGQLQGTITCTDPICCPDGASSMTTNWRQHAVRSRARELDELSQMPDASWRLNHVARLAERAADAARSANEVLAKSNIKERLPEASFRSLTIVTDAIREQSNRRAG</sequence>
<name>A0A1Y0BWN5_9MYCO</name>
<gene>
    <name evidence="2" type="ORF">BTO20_00695</name>
</gene>
<dbReference type="KEGG" id="mdx:BTO20_00695"/>
<dbReference type="AlphaFoldDB" id="A0A1Y0BWN5"/>
<feature type="compositionally biased region" description="Basic and acidic residues" evidence="1">
    <location>
        <begin position="106"/>
        <end position="116"/>
    </location>
</feature>
<dbReference type="EMBL" id="CP020809">
    <property type="protein sequence ID" value="ART67314.1"/>
    <property type="molecule type" value="Genomic_DNA"/>
</dbReference>
<evidence type="ECO:0000256" key="1">
    <source>
        <dbReference type="SAM" id="MobiDB-lite"/>
    </source>
</evidence>
<accession>A0A1Y0BWN5</accession>